<proteinExistence type="predicted"/>
<organism evidence="1 2">
    <name type="scientific">Hymenobacter mucosus</name>
    <dbReference type="NCBI Taxonomy" id="1411120"/>
    <lineage>
        <taxon>Bacteria</taxon>
        <taxon>Pseudomonadati</taxon>
        <taxon>Bacteroidota</taxon>
        <taxon>Cytophagia</taxon>
        <taxon>Cytophagales</taxon>
        <taxon>Hymenobacteraceae</taxon>
        <taxon>Hymenobacter</taxon>
    </lineage>
</organism>
<dbReference type="Proteomes" id="UP000198310">
    <property type="component" value="Unassembled WGS sequence"/>
</dbReference>
<dbReference type="AlphaFoldDB" id="A0A239AA76"/>
<name>A0A239AA76_9BACT</name>
<evidence type="ECO:0000313" key="2">
    <source>
        <dbReference type="Proteomes" id="UP000198310"/>
    </source>
</evidence>
<dbReference type="RefSeq" id="WP_089333932.1">
    <property type="nucleotide sequence ID" value="NZ_FZNS01000011.1"/>
</dbReference>
<evidence type="ECO:0000313" key="1">
    <source>
        <dbReference type="EMBL" id="SNR92535.1"/>
    </source>
</evidence>
<reference evidence="2" key="1">
    <citation type="submission" date="2017-06" db="EMBL/GenBank/DDBJ databases">
        <authorList>
            <person name="Varghese N."/>
            <person name="Submissions S."/>
        </authorList>
    </citation>
    <scope>NUCLEOTIDE SEQUENCE [LARGE SCALE GENOMIC DNA]</scope>
    <source>
        <strain evidence="2">DSM 28041</strain>
    </source>
</reference>
<gene>
    <name evidence="1" type="ORF">SAMN06269173_111105</name>
</gene>
<dbReference type="EMBL" id="FZNS01000011">
    <property type="protein sequence ID" value="SNR92535.1"/>
    <property type="molecule type" value="Genomic_DNA"/>
</dbReference>
<protein>
    <submittedName>
        <fullName evidence="1">Uncharacterized protein</fullName>
    </submittedName>
</protein>
<sequence length="61" mass="7164">MQKLPPEQRRLARNIGLTDSEFKRLKELAEKARLSPGQYIARQLNLSDLPPKEPSYTLRWD</sequence>
<accession>A0A239AA76</accession>
<keyword evidence="2" id="KW-1185">Reference proteome</keyword>